<gene>
    <name evidence="4" type="ORF">ABH309_19055</name>
</gene>
<evidence type="ECO:0000256" key="2">
    <source>
        <dbReference type="ARBA" id="ARBA00022679"/>
    </source>
</evidence>
<proteinExistence type="predicted"/>
<dbReference type="PANTHER" id="PTHR48043:SF145">
    <property type="entry name" value="FI06409P-RELATED"/>
    <property type="match status" value="1"/>
</dbReference>
<evidence type="ECO:0000256" key="1">
    <source>
        <dbReference type="ARBA" id="ARBA00022676"/>
    </source>
</evidence>
<feature type="non-terminal residue" evidence="4">
    <location>
        <position position="122"/>
    </location>
</feature>
<dbReference type="Gene3D" id="3.40.50.2000">
    <property type="entry name" value="Glycogen Phosphorylase B"/>
    <property type="match status" value="1"/>
</dbReference>
<keyword evidence="1" id="KW-0328">Glycosyltransferase</keyword>
<dbReference type="InterPro" id="IPR007235">
    <property type="entry name" value="Glyco_trans_28_C"/>
</dbReference>
<comment type="caution">
    <text evidence="4">The sequence shown here is derived from an EMBL/GenBank/DDBJ whole genome shotgun (WGS) entry which is preliminary data.</text>
</comment>
<dbReference type="EMBL" id="JBDQQU010000029">
    <property type="protein sequence ID" value="MEO3956543.1"/>
    <property type="molecule type" value="Genomic_DNA"/>
</dbReference>
<reference evidence="4 5" key="1">
    <citation type="submission" date="2024-05" db="EMBL/GenBank/DDBJ databases">
        <authorList>
            <person name="De Oliveira J.P."/>
            <person name="Noriler S.A."/>
            <person name="De Oliveira A.G."/>
            <person name="Sipoli D.S."/>
        </authorList>
    </citation>
    <scope>NUCLEOTIDE SEQUENCE [LARGE SCALE GENOMIC DNA]</scope>
    <source>
        <strain evidence="4 5">LABIM186</strain>
    </source>
</reference>
<keyword evidence="2" id="KW-0808">Transferase</keyword>
<evidence type="ECO:0000259" key="3">
    <source>
        <dbReference type="Pfam" id="PF04101"/>
    </source>
</evidence>
<dbReference type="SUPFAM" id="SSF53756">
    <property type="entry name" value="UDP-Glycosyltransferase/glycogen phosphorylase"/>
    <property type="match status" value="1"/>
</dbReference>
<dbReference type="PANTHER" id="PTHR48043">
    <property type="entry name" value="EG:EG0003.4 PROTEIN-RELATED"/>
    <property type="match status" value="1"/>
</dbReference>
<dbReference type="InterPro" id="IPR050271">
    <property type="entry name" value="UDP-glycosyltransferase"/>
</dbReference>
<name>A0ABV0H903_9NEIS</name>
<dbReference type="RefSeq" id="WP_347787862.1">
    <property type="nucleotide sequence ID" value="NZ_JBDQQU010000029.1"/>
</dbReference>
<dbReference type="Proteomes" id="UP001438292">
    <property type="component" value="Unassembled WGS sequence"/>
</dbReference>
<dbReference type="InterPro" id="IPR035595">
    <property type="entry name" value="UDP_glycos_trans_CS"/>
</dbReference>
<keyword evidence="5" id="KW-1185">Reference proteome</keyword>
<dbReference type="Pfam" id="PF04101">
    <property type="entry name" value="Glyco_tran_28_C"/>
    <property type="match status" value="1"/>
</dbReference>
<feature type="non-terminal residue" evidence="4">
    <location>
        <position position="1"/>
    </location>
</feature>
<dbReference type="PROSITE" id="PS00375">
    <property type="entry name" value="UDPGT"/>
    <property type="match status" value="1"/>
</dbReference>
<evidence type="ECO:0000313" key="4">
    <source>
        <dbReference type="EMBL" id="MEO3956543.1"/>
    </source>
</evidence>
<evidence type="ECO:0000313" key="5">
    <source>
        <dbReference type="Proteomes" id="UP001438292"/>
    </source>
</evidence>
<accession>A0ABV0H903</accession>
<sequence>HCGGLSDFQARKLLRAGAAQVTDFVDQRAALAQADVAITHGGLNTVLDAVAQSTPLLAIPLAFDQPGIAARLAHHGLGIRASRFYTSHQIARRLRRLLDDRAIKQRMSRLQPQLAACGGVER</sequence>
<protein>
    <submittedName>
        <fullName evidence="4">Nucleotide disphospho-sugar-binding domain-containing protein</fullName>
    </submittedName>
</protein>
<organism evidence="4 5">
    <name type="scientific">Chromobacterium piscinae</name>
    <dbReference type="NCBI Taxonomy" id="686831"/>
    <lineage>
        <taxon>Bacteria</taxon>
        <taxon>Pseudomonadati</taxon>
        <taxon>Pseudomonadota</taxon>
        <taxon>Betaproteobacteria</taxon>
        <taxon>Neisseriales</taxon>
        <taxon>Chromobacteriaceae</taxon>
        <taxon>Chromobacterium</taxon>
    </lineage>
</organism>
<feature type="domain" description="Glycosyl transferase family 28 C-terminal" evidence="3">
    <location>
        <begin position="18"/>
        <end position="109"/>
    </location>
</feature>